<dbReference type="EMBL" id="CP002098">
    <property type="protein sequence ID" value="ADM28458.1"/>
    <property type="molecule type" value="Genomic_DNA"/>
</dbReference>
<gene>
    <name evidence="2" type="ordered locus">Igag_1660</name>
</gene>
<evidence type="ECO:0000313" key="3">
    <source>
        <dbReference type="Proteomes" id="UP000001304"/>
    </source>
</evidence>
<dbReference type="AlphaFoldDB" id="E0SRS7"/>
<evidence type="ECO:0008006" key="4">
    <source>
        <dbReference type="Google" id="ProtNLM"/>
    </source>
</evidence>
<protein>
    <recommendedName>
        <fullName evidence="4">Flagellin</fullName>
    </recommendedName>
</protein>
<keyword evidence="1" id="KW-1133">Transmembrane helix</keyword>
<organism evidence="2 3">
    <name type="scientific">Ignisphaera aggregans (strain DSM 17230 / JCM 13409 / AQ1.S1)</name>
    <dbReference type="NCBI Taxonomy" id="583356"/>
    <lineage>
        <taxon>Archaea</taxon>
        <taxon>Thermoproteota</taxon>
        <taxon>Thermoprotei</taxon>
        <taxon>Desulfurococcales</taxon>
        <taxon>Desulfurococcaceae</taxon>
        <taxon>Ignisphaera</taxon>
    </lineage>
</organism>
<keyword evidence="1" id="KW-0812">Transmembrane</keyword>
<feature type="transmembrane region" description="Helical" evidence="1">
    <location>
        <begin position="31"/>
        <end position="52"/>
    </location>
</feature>
<keyword evidence="3" id="KW-1185">Reference proteome</keyword>
<evidence type="ECO:0000313" key="2">
    <source>
        <dbReference type="EMBL" id="ADM28458.1"/>
    </source>
</evidence>
<keyword evidence="1" id="KW-0472">Membrane</keyword>
<dbReference type="BioCyc" id="IAGG583356:GHAH-1648-MONOMER"/>
<dbReference type="KEGG" id="iag:Igag_1660"/>
<sequence length="171" mass="18932">MELERDYIYISLYLWKRDSFSGDSLRAVSEYTATIIMIIITLVIGATMVLYINSIADRYYSALATRLTAVEGGSIDIMVSHIDRNNNIVTIIATGSQAIQIYAVYINETLTICTLYRDDGSRDTINGVNRVYVPQLSIASIQCPCPTASCVLCNIKIIYSGGEIYAMASKI</sequence>
<dbReference type="HOGENOM" id="CLU_1773057_0_0_2"/>
<accession>E0SRS7</accession>
<name>E0SRS7_IGNAA</name>
<evidence type="ECO:0000256" key="1">
    <source>
        <dbReference type="SAM" id="Phobius"/>
    </source>
</evidence>
<dbReference type="STRING" id="583356.Igag_1660"/>
<dbReference type="Proteomes" id="UP000001304">
    <property type="component" value="Chromosome"/>
</dbReference>
<proteinExistence type="predicted"/>
<reference evidence="2 3" key="1">
    <citation type="journal article" date="2010" name="Stand. Genomic Sci.">
        <title>Complete genome sequence of Ignisphaera aggregans type strain (AQ1.S1).</title>
        <authorList>
            <person name="Goker M."/>
            <person name="Held B."/>
            <person name="Lapidus A."/>
            <person name="Nolan M."/>
            <person name="Spring S."/>
            <person name="Yasawong M."/>
            <person name="Lucas S."/>
            <person name="Glavina Del Rio T."/>
            <person name="Tice H."/>
            <person name="Cheng J.F."/>
            <person name="Goodwin L."/>
            <person name="Tapia R."/>
            <person name="Pitluck S."/>
            <person name="Liolios K."/>
            <person name="Ivanova N."/>
            <person name="Mavromatis K."/>
            <person name="Mikhailova N."/>
            <person name="Pati A."/>
            <person name="Chen A."/>
            <person name="Palaniappan K."/>
            <person name="Brambilla E."/>
            <person name="Land M."/>
            <person name="Hauser L."/>
            <person name="Chang Y.J."/>
            <person name="Jeffries C.D."/>
            <person name="Brettin T."/>
            <person name="Detter J.C."/>
            <person name="Han C."/>
            <person name="Rohde M."/>
            <person name="Sikorski J."/>
            <person name="Woyke T."/>
            <person name="Bristow J."/>
            <person name="Eisen J.A."/>
            <person name="Markowitz V."/>
            <person name="Hugenholtz P."/>
            <person name="Kyrpides N.C."/>
            <person name="Klenk H.P."/>
        </authorList>
    </citation>
    <scope>NUCLEOTIDE SEQUENCE [LARGE SCALE GENOMIC DNA]</scope>
    <source>
        <strain evidence="3">DSM 17230 / JCM 13409 / AQ1.S1</strain>
    </source>
</reference>